<feature type="region of interest" description="Disordered" evidence="1">
    <location>
        <begin position="98"/>
        <end position="191"/>
    </location>
</feature>
<evidence type="ECO:0000313" key="3">
    <source>
        <dbReference type="Proteomes" id="UP000536604"/>
    </source>
</evidence>
<keyword evidence="3" id="KW-1185">Reference proteome</keyword>
<reference evidence="2 3" key="1">
    <citation type="submission" date="2020-08" db="EMBL/GenBank/DDBJ databases">
        <title>Genomic Encyclopedia of Type Strains, Phase III (KMG-III): the genomes of soil and plant-associated and newly described type strains.</title>
        <authorList>
            <person name="Whitman W."/>
        </authorList>
    </citation>
    <scope>NUCLEOTIDE SEQUENCE [LARGE SCALE GENOMIC DNA]</scope>
    <source>
        <strain evidence="2 3">CECT 8712</strain>
    </source>
</reference>
<comment type="caution">
    <text evidence="2">The sequence shown here is derived from an EMBL/GenBank/DDBJ whole genome shotgun (WGS) entry which is preliminary data.</text>
</comment>
<gene>
    <name evidence="2" type="ORF">FHS13_001459</name>
</gene>
<feature type="region of interest" description="Disordered" evidence="1">
    <location>
        <begin position="273"/>
        <end position="294"/>
    </location>
</feature>
<dbReference type="RefSeq" id="WP_184289531.1">
    <property type="nucleotide sequence ID" value="NZ_JACHJO010000004.1"/>
</dbReference>
<feature type="compositionally biased region" description="Basic and acidic residues" evidence="1">
    <location>
        <begin position="98"/>
        <end position="119"/>
    </location>
</feature>
<name>A0A841IMV2_9ACTN</name>
<evidence type="ECO:0000256" key="1">
    <source>
        <dbReference type="SAM" id="MobiDB-lite"/>
    </source>
</evidence>
<dbReference type="Proteomes" id="UP000536604">
    <property type="component" value="Unassembled WGS sequence"/>
</dbReference>
<dbReference type="EMBL" id="JACHJO010000004">
    <property type="protein sequence ID" value="MBB6119510.1"/>
    <property type="molecule type" value="Genomic_DNA"/>
</dbReference>
<dbReference type="AlphaFoldDB" id="A0A841IMV2"/>
<proteinExistence type="predicted"/>
<accession>A0A841IMV2</accession>
<protein>
    <submittedName>
        <fullName evidence="2">Uncharacterized protein</fullName>
    </submittedName>
</protein>
<organism evidence="2 3">
    <name type="scientific">Nocardiopsis algeriensis</name>
    <dbReference type="NCBI Taxonomy" id="1478215"/>
    <lineage>
        <taxon>Bacteria</taxon>
        <taxon>Bacillati</taxon>
        <taxon>Actinomycetota</taxon>
        <taxon>Actinomycetes</taxon>
        <taxon>Streptosporangiales</taxon>
        <taxon>Nocardiopsidaceae</taxon>
        <taxon>Nocardiopsis</taxon>
    </lineage>
</organism>
<sequence length="428" mass="45099">MRVHRTRHDRHFTALPNTLLRDPRLSYRARGVLAELLSRPDGRWATADSLSRIARHERGGRGEGRDAMRAVFAELKAVGYLAAVRVRKDDGTVTTELHVHDVPRFPGEVPEHPVADRGAGHQASAGRSPVHQASTRSTDDEETPSVRKRETTGRAPAHGAAPERSGPLPHSHEGATAEHSTTRPAAAPPGSGPSMWALGVLALVPDAALYAPDRDRAALAGRLDTLARAGVPRADLERAVRGWEDTVRPFAALTVRLASPESVRAWNARAAARPGPGHGFGGVPLGRAAGHGEETPAQRPRFVLDSQGTAARTCPVHPTVRNVPGGACRVCGRPCRTEPGGPVDAGSTSRAAPGAGPLPGLPVGVDDLFSVPKCDDPRCCSDRSSPRYRTVTRLDASGSRISAVPCPTCGHRLAEASTSLSTPVPVAA</sequence>
<evidence type="ECO:0000313" key="2">
    <source>
        <dbReference type="EMBL" id="MBB6119510.1"/>
    </source>
</evidence>
<feature type="region of interest" description="Disordered" evidence="1">
    <location>
        <begin position="339"/>
        <end position="359"/>
    </location>
</feature>